<keyword evidence="5" id="KW-0255">Endonuclease</keyword>
<dbReference type="CDD" id="cd17516">
    <property type="entry name" value="RMtype1_S_HinAWORF1578P-TRD2-CR2_like"/>
    <property type="match status" value="1"/>
</dbReference>
<dbReference type="Gene3D" id="3.90.220.20">
    <property type="entry name" value="DNA methylase specificity domains"/>
    <property type="match status" value="2"/>
</dbReference>
<dbReference type="InterPro" id="IPR044946">
    <property type="entry name" value="Restrct_endonuc_typeI_TRD_sf"/>
</dbReference>
<dbReference type="SUPFAM" id="SSF116734">
    <property type="entry name" value="DNA methylase specificity domain"/>
    <property type="match status" value="2"/>
</dbReference>
<evidence type="ECO:0000256" key="1">
    <source>
        <dbReference type="ARBA" id="ARBA00010923"/>
    </source>
</evidence>
<sequence length="386" mass="44268">MSWIQISIGDIGKVITGNTPPKSNPEFYGNDYKFIKPTDMEIGQRYTPITEDYYSELAYKKYINSLIPPLSTCVVTIGSIGKKITLTNDFSFINQAVNAVIPDEKKYDPFFVFYALKNILHKVKSADTGASSGRENVSKSNFMTLKLEVPIDIETQKKIGSVLSSFDDLIENNLKRIKLLEETAQNIYKEWFVNFRFANYEHTAFDVESGLPVGWSVDIIGNQLLTIKRNGKLKTDDYELEGKFPIIDQANGFIAGYTNNEEVVQDLHLPIVVFGDHTRRVKFVNFPFVSGADGTQLMFPKNENLLPAYFYLSINNIDLSNYAYARHYKFMKEQPIIIPDEKTLDEFNKKAYPLLEQTIHLLNYNQKLKEARDILLPRLMNRTIDV</sequence>
<dbReference type="InterPro" id="IPR000055">
    <property type="entry name" value="Restrct_endonuc_typeI_TRD"/>
</dbReference>
<keyword evidence="2" id="KW-0680">Restriction system</keyword>
<dbReference type="Gene3D" id="1.10.287.1120">
    <property type="entry name" value="Bipartite methylase S protein"/>
    <property type="match status" value="1"/>
</dbReference>
<feature type="domain" description="Type I restriction modification DNA specificity" evidence="4">
    <location>
        <begin position="3"/>
        <end position="181"/>
    </location>
</feature>
<evidence type="ECO:0000256" key="3">
    <source>
        <dbReference type="ARBA" id="ARBA00023125"/>
    </source>
</evidence>
<dbReference type="GO" id="GO:0016787">
    <property type="term" value="F:hydrolase activity"/>
    <property type="evidence" value="ECO:0007669"/>
    <property type="project" value="UniProtKB-KW"/>
</dbReference>
<comment type="caution">
    <text evidence="5">The sequence shown here is derived from an EMBL/GenBank/DDBJ whole genome shotgun (WGS) entry which is preliminary data.</text>
</comment>
<name>A0ABW3J2T3_9FLAO</name>
<comment type="similarity">
    <text evidence="1">Belongs to the type-I restriction system S methylase family.</text>
</comment>
<keyword evidence="5" id="KW-0540">Nuclease</keyword>
<evidence type="ECO:0000313" key="6">
    <source>
        <dbReference type="Proteomes" id="UP001597051"/>
    </source>
</evidence>
<keyword evidence="6" id="KW-1185">Reference proteome</keyword>
<evidence type="ECO:0000256" key="2">
    <source>
        <dbReference type="ARBA" id="ARBA00022747"/>
    </source>
</evidence>
<dbReference type="PANTHER" id="PTHR30408">
    <property type="entry name" value="TYPE-1 RESTRICTION ENZYME ECOKI SPECIFICITY PROTEIN"/>
    <property type="match status" value="1"/>
</dbReference>
<evidence type="ECO:0000313" key="5">
    <source>
        <dbReference type="EMBL" id="MFD0983897.1"/>
    </source>
</evidence>
<accession>A0ABW3J2T3</accession>
<dbReference type="PANTHER" id="PTHR30408:SF12">
    <property type="entry name" value="TYPE I RESTRICTION ENZYME MJAVIII SPECIFICITY SUBUNIT"/>
    <property type="match status" value="1"/>
</dbReference>
<reference evidence="6" key="1">
    <citation type="journal article" date="2019" name="Int. J. Syst. Evol. Microbiol.">
        <title>The Global Catalogue of Microorganisms (GCM) 10K type strain sequencing project: providing services to taxonomists for standard genome sequencing and annotation.</title>
        <authorList>
            <consortium name="The Broad Institute Genomics Platform"/>
            <consortium name="The Broad Institute Genome Sequencing Center for Infectious Disease"/>
            <person name="Wu L."/>
            <person name="Ma J."/>
        </authorList>
    </citation>
    <scope>NUCLEOTIDE SEQUENCE [LARGE SCALE GENOMIC DNA]</scope>
    <source>
        <strain evidence="6">CECT 7649</strain>
    </source>
</reference>
<dbReference type="EC" id="3.1.21.-" evidence="5"/>
<organism evidence="5 6">
    <name type="scientific">Flavobacterium myungsuense</name>
    <dbReference type="NCBI Taxonomy" id="651823"/>
    <lineage>
        <taxon>Bacteria</taxon>
        <taxon>Pseudomonadati</taxon>
        <taxon>Bacteroidota</taxon>
        <taxon>Flavobacteriia</taxon>
        <taxon>Flavobacteriales</taxon>
        <taxon>Flavobacteriaceae</taxon>
        <taxon>Flavobacterium</taxon>
    </lineage>
</organism>
<evidence type="ECO:0000259" key="4">
    <source>
        <dbReference type="Pfam" id="PF01420"/>
    </source>
</evidence>
<dbReference type="Pfam" id="PF01420">
    <property type="entry name" value="Methylase_S"/>
    <property type="match status" value="1"/>
</dbReference>
<gene>
    <name evidence="5" type="ORF">ACFQ0S_05340</name>
</gene>
<keyword evidence="3" id="KW-0238">DNA-binding</keyword>
<dbReference type="EMBL" id="JBHTIZ010000013">
    <property type="protein sequence ID" value="MFD0983897.1"/>
    <property type="molecule type" value="Genomic_DNA"/>
</dbReference>
<proteinExistence type="inferred from homology"/>
<protein>
    <submittedName>
        <fullName evidence="5">Restriction endonuclease subunit S</fullName>
        <ecNumber evidence="5">3.1.21.-</ecNumber>
    </submittedName>
</protein>
<keyword evidence="5" id="KW-0378">Hydrolase</keyword>
<dbReference type="GO" id="GO:0004519">
    <property type="term" value="F:endonuclease activity"/>
    <property type="evidence" value="ECO:0007669"/>
    <property type="project" value="UniProtKB-KW"/>
</dbReference>
<dbReference type="InterPro" id="IPR052021">
    <property type="entry name" value="Type-I_RS_S_subunit"/>
</dbReference>
<dbReference type="RefSeq" id="WP_379756765.1">
    <property type="nucleotide sequence ID" value="NZ_JBHSYB010000025.1"/>
</dbReference>
<dbReference type="Proteomes" id="UP001597051">
    <property type="component" value="Unassembled WGS sequence"/>
</dbReference>